<keyword evidence="3 4" id="KW-0808">Transferase</keyword>
<evidence type="ECO:0000313" key="7">
    <source>
        <dbReference type="Proteomes" id="UP000253324"/>
    </source>
</evidence>
<keyword evidence="2 4" id="KW-0032">Aminotransferase</keyword>
<dbReference type="InterPro" id="IPR015424">
    <property type="entry name" value="PyrdxlP-dep_Trfase"/>
</dbReference>
<feature type="non-terminal residue" evidence="6">
    <location>
        <position position="1"/>
    </location>
</feature>
<dbReference type="InterPro" id="IPR004839">
    <property type="entry name" value="Aminotransferase_I/II_large"/>
</dbReference>
<dbReference type="PANTHER" id="PTHR42832">
    <property type="entry name" value="AMINO ACID AMINOTRANSFERASE"/>
    <property type="match status" value="1"/>
</dbReference>
<dbReference type="Proteomes" id="UP000253324">
    <property type="component" value="Unassembled WGS sequence"/>
</dbReference>
<gene>
    <name evidence="6" type="ORF">C7476_1051</name>
</gene>
<dbReference type="InterPro" id="IPR015421">
    <property type="entry name" value="PyrdxlP-dep_Trfase_major"/>
</dbReference>
<evidence type="ECO:0000313" key="6">
    <source>
        <dbReference type="EMBL" id="RCW83508.1"/>
    </source>
</evidence>
<feature type="domain" description="Aminotransferase class I/classII large" evidence="5">
    <location>
        <begin position="125"/>
        <end position="475"/>
    </location>
</feature>
<organism evidence="6 7">
    <name type="scientific">Phyllobacterium bourgognense</name>
    <dbReference type="NCBI Taxonomy" id="314236"/>
    <lineage>
        <taxon>Bacteria</taxon>
        <taxon>Pseudomonadati</taxon>
        <taxon>Pseudomonadota</taxon>
        <taxon>Alphaproteobacteria</taxon>
        <taxon>Hyphomicrobiales</taxon>
        <taxon>Phyllobacteriaceae</taxon>
        <taxon>Phyllobacterium</taxon>
    </lineage>
</organism>
<dbReference type="InterPro" id="IPR015422">
    <property type="entry name" value="PyrdxlP-dep_Trfase_small"/>
</dbReference>
<dbReference type="CDD" id="cd00609">
    <property type="entry name" value="AAT_like"/>
    <property type="match status" value="1"/>
</dbReference>
<evidence type="ECO:0000259" key="5">
    <source>
        <dbReference type="Pfam" id="PF00155"/>
    </source>
</evidence>
<dbReference type="PANTHER" id="PTHR42832:SF1">
    <property type="entry name" value="GLUTAMATE-PYRUVATE AMINOTRANSFERASE ALAC"/>
    <property type="match status" value="1"/>
</dbReference>
<protein>
    <recommendedName>
        <fullName evidence="4">Aminotransferase</fullName>
        <ecNumber evidence="4">2.6.1.-</ecNumber>
    </recommendedName>
</protein>
<dbReference type="GO" id="GO:0030170">
    <property type="term" value="F:pyridoxal phosphate binding"/>
    <property type="evidence" value="ECO:0007669"/>
    <property type="project" value="InterPro"/>
</dbReference>
<dbReference type="EC" id="2.6.1.-" evidence="4"/>
<evidence type="ECO:0000256" key="3">
    <source>
        <dbReference type="ARBA" id="ARBA00022679"/>
    </source>
</evidence>
<dbReference type="NCBIfam" id="NF006604">
    <property type="entry name" value="PRK09148.1"/>
    <property type="match status" value="1"/>
</dbReference>
<keyword evidence="7" id="KW-1185">Reference proteome</keyword>
<dbReference type="InterPro" id="IPR004838">
    <property type="entry name" value="NHTrfase_class1_PyrdxlP-BS"/>
</dbReference>
<evidence type="ECO:0000256" key="2">
    <source>
        <dbReference type="ARBA" id="ARBA00022576"/>
    </source>
</evidence>
<dbReference type="SUPFAM" id="SSF53383">
    <property type="entry name" value="PLP-dependent transferases"/>
    <property type="match status" value="1"/>
</dbReference>
<dbReference type="Pfam" id="PF00155">
    <property type="entry name" value="Aminotran_1_2"/>
    <property type="match status" value="1"/>
</dbReference>
<dbReference type="EMBL" id="QPJM01000005">
    <property type="protein sequence ID" value="RCW83508.1"/>
    <property type="molecule type" value="Genomic_DNA"/>
</dbReference>
<dbReference type="Gene3D" id="3.40.640.10">
    <property type="entry name" value="Type I PLP-dependent aspartate aminotransferase-like (Major domain)"/>
    <property type="match status" value="1"/>
</dbReference>
<reference evidence="6 7" key="1">
    <citation type="submission" date="2018-07" db="EMBL/GenBank/DDBJ databases">
        <title>Genomic Encyclopedia of Type Strains, Phase III (KMG-III): the genomes of soil and plant-associated and newly described type strains.</title>
        <authorList>
            <person name="Whitman W."/>
        </authorList>
    </citation>
    <scope>NUCLEOTIDE SEQUENCE [LARGE SCALE GENOMIC DNA]</scope>
    <source>
        <strain evidence="6 7">31-25a</strain>
    </source>
</reference>
<comment type="cofactor">
    <cofactor evidence="1 4">
        <name>pyridoxal 5'-phosphate</name>
        <dbReference type="ChEBI" id="CHEBI:597326"/>
    </cofactor>
</comment>
<comment type="similarity">
    <text evidence="4">Belongs to the class-I pyridoxal-phosphate-dependent aminotransferase family.</text>
</comment>
<accession>A0A368YVD2</accession>
<name>A0A368YVD2_9HYPH</name>
<dbReference type="InterPro" id="IPR050881">
    <property type="entry name" value="LL-DAP_aminotransferase"/>
</dbReference>
<sequence>RTPGVHPLALRNKQKLAGRGTTLAGGLRIALFIYKDALRRPPVFPQCKQWPDAKAGVAKGKNMRPDTRNDCSTPVLFRCIAHAHNEPFLTGPNPMEEFHKVRRLPPYVFEQVNRLKASARAAGADIIDLGMGNPDLPTPQSIVDKLCEAVQDPRTHRYSSSKGIPGLRRAQAAYYDRRFGVKLNPDTQVVATLGSKEGFANMAQAITAPGDVVLCPDPTYPIHAFGFIMSGGVVRSIPALPDDQFIPALERGVRHSIPKPLALILNYPSNPTAHVASLDFYKDVVAFARKNEIIILSDLAYSEIYFDGAPPPSILQVPGAIDVAVEFTSMSKTFSMPGWRMGFAVGNERLISALTRVKSYLDYGAFTPIQVAAASALNGDGSDIAEVRNVYRHRRDVLVESFGRAGWDIPAPAATMFAWAPIPEKFRSLGSLEFSKLLIEHADVAVAPGIGFGEHGDDYIRVALVENEHRIRQAARNLKRFLSTAEEKLHNVISLNAHR</sequence>
<comment type="caution">
    <text evidence="6">The sequence shown here is derived from an EMBL/GenBank/DDBJ whole genome shotgun (WGS) entry which is preliminary data.</text>
</comment>
<evidence type="ECO:0000256" key="4">
    <source>
        <dbReference type="RuleBase" id="RU000481"/>
    </source>
</evidence>
<dbReference type="AlphaFoldDB" id="A0A368YVD2"/>
<dbReference type="PROSITE" id="PS00105">
    <property type="entry name" value="AA_TRANSFER_CLASS_1"/>
    <property type="match status" value="1"/>
</dbReference>
<dbReference type="GO" id="GO:0008483">
    <property type="term" value="F:transaminase activity"/>
    <property type="evidence" value="ECO:0007669"/>
    <property type="project" value="UniProtKB-KW"/>
</dbReference>
<proteinExistence type="inferred from homology"/>
<dbReference type="Gene3D" id="3.90.1150.10">
    <property type="entry name" value="Aspartate Aminotransferase, domain 1"/>
    <property type="match status" value="1"/>
</dbReference>
<evidence type="ECO:0000256" key="1">
    <source>
        <dbReference type="ARBA" id="ARBA00001933"/>
    </source>
</evidence>